<dbReference type="EMBL" id="CDNC01000017">
    <property type="protein sequence ID" value="CEM61979.1"/>
    <property type="molecule type" value="Genomic_DNA"/>
</dbReference>
<dbReference type="PIRSF" id="PIRSF004793">
    <property type="entry name" value="UCP004793"/>
    <property type="match status" value="1"/>
</dbReference>
<organism evidence="12 14">
    <name type="scientific">Treponema phagedenis</name>
    <dbReference type="NCBI Taxonomy" id="162"/>
    <lineage>
        <taxon>Bacteria</taxon>
        <taxon>Pseudomonadati</taxon>
        <taxon>Spirochaetota</taxon>
        <taxon>Spirochaetia</taxon>
        <taxon>Spirochaetales</taxon>
        <taxon>Treponemataceae</taxon>
        <taxon>Treponema</taxon>
    </lineage>
</organism>
<feature type="domain" description="DAC" evidence="11">
    <location>
        <begin position="85"/>
        <end position="241"/>
    </location>
</feature>
<evidence type="ECO:0000256" key="7">
    <source>
        <dbReference type="ARBA" id="ARBA00022840"/>
    </source>
</evidence>
<evidence type="ECO:0000313" key="12">
    <source>
        <dbReference type="EMBL" id="CEM61979.1"/>
    </source>
</evidence>
<evidence type="ECO:0000256" key="2">
    <source>
        <dbReference type="ARBA" id="ARBA00022475"/>
    </source>
</evidence>
<evidence type="ECO:0000313" key="14">
    <source>
        <dbReference type="Proteomes" id="UP000042527"/>
    </source>
</evidence>
<dbReference type="Pfam" id="PF19293">
    <property type="entry name" value="CdaA_N"/>
    <property type="match status" value="1"/>
</dbReference>
<keyword evidence="8 10" id="KW-1133">Transmembrane helix</keyword>
<evidence type="ECO:0000256" key="3">
    <source>
        <dbReference type="ARBA" id="ARBA00022679"/>
    </source>
</evidence>
<evidence type="ECO:0000256" key="5">
    <source>
        <dbReference type="ARBA" id="ARBA00022695"/>
    </source>
</evidence>
<feature type="transmembrane region" description="Helical" evidence="10">
    <location>
        <begin position="43"/>
        <end position="60"/>
    </location>
</feature>
<dbReference type="Pfam" id="PF02457">
    <property type="entry name" value="DAC"/>
    <property type="match status" value="1"/>
</dbReference>
<evidence type="ECO:0000256" key="10">
    <source>
        <dbReference type="HAMAP-Rule" id="MF_01499"/>
    </source>
</evidence>
<dbReference type="PANTHER" id="PTHR34185:SF1">
    <property type="entry name" value="DIADENYLATE CYCLASE"/>
    <property type="match status" value="1"/>
</dbReference>
<dbReference type="GO" id="GO:0004016">
    <property type="term" value="F:adenylate cyclase activity"/>
    <property type="evidence" value="ECO:0007669"/>
    <property type="project" value="UniProtKB-UniRule"/>
</dbReference>
<dbReference type="AlphaFoldDB" id="A0A0B7GTL5"/>
<evidence type="ECO:0000256" key="9">
    <source>
        <dbReference type="ARBA" id="ARBA00023136"/>
    </source>
</evidence>
<dbReference type="OrthoDB" id="9807385at2"/>
<name>A0A0B7GTL5_TREPH</name>
<keyword evidence="14" id="KW-1185">Reference proteome</keyword>
<accession>A0A0B7GTL5</accession>
<dbReference type="InterPro" id="IPR036888">
    <property type="entry name" value="DNA_integrity_DisA_N_sf"/>
</dbReference>
<dbReference type="GO" id="GO:0106408">
    <property type="term" value="F:diadenylate cyclase activity"/>
    <property type="evidence" value="ECO:0007669"/>
    <property type="project" value="UniProtKB-EC"/>
</dbReference>
<feature type="transmembrane region" description="Helical" evidence="10">
    <location>
        <begin position="66"/>
        <end position="84"/>
    </location>
</feature>
<dbReference type="GO" id="GO:0006171">
    <property type="term" value="P:cAMP biosynthetic process"/>
    <property type="evidence" value="ECO:0007669"/>
    <property type="project" value="InterPro"/>
</dbReference>
<evidence type="ECO:0000313" key="13">
    <source>
        <dbReference type="EMBL" id="QEJ98913.1"/>
    </source>
</evidence>
<dbReference type="InterPro" id="IPR014046">
    <property type="entry name" value="C-di-AMP_synthase"/>
</dbReference>
<dbReference type="RefSeq" id="WP_024753162.1">
    <property type="nucleotide sequence ID" value="NZ_CDNC01000017.1"/>
</dbReference>
<dbReference type="InterPro" id="IPR034701">
    <property type="entry name" value="CdaA"/>
</dbReference>
<dbReference type="InterPro" id="IPR050338">
    <property type="entry name" value="DisA"/>
</dbReference>
<reference evidence="12" key="2">
    <citation type="submission" date="2015-01" db="EMBL/GenBank/DDBJ databases">
        <authorList>
            <person name="Xiang T."/>
            <person name="Song Y."/>
            <person name="Huang L."/>
            <person name="Wang B."/>
            <person name="Wu P."/>
        </authorList>
    </citation>
    <scope>NUCLEOTIDE SEQUENCE [LARGE SCALE GENOMIC DNA]</scope>
    <source>
        <strain evidence="12">V1</strain>
    </source>
</reference>
<comment type="caution">
    <text evidence="10">Lacks conserved residue(s) required for the propagation of feature annotation.</text>
</comment>
<sequence>MQFIRTVFTLYTDYIRHILDIALLAFLIYKTYEILIQTQAAQLLKGALSLLVIYAIAFVFQLQTLLWLLKTITAGIVIGAAIVFQPELRKIFLKIGQGSWLRNNTLSKQRHIDATITAAEILSEKKRGLLIVFARRNNLKDIIDTGIRLNAEISSSLIVTIFGHDTPLHDGAIIVQNGIIVAAGCFLPLSEQQDIRKSFGTRHRAALGTSEETDAVVLIVSEETGAISLAYDSRLYYDLSSTDALHQLEHLLDLTIRDTKEQRGAEHEQNELA</sequence>
<keyword evidence="2 10" id="KW-1003">Cell membrane</keyword>
<keyword evidence="6 10" id="KW-0547">Nucleotide-binding</keyword>
<dbReference type="EC" id="2.7.7.85" evidence="10"/>
<feature type="transmembrane region" description="Helical" evidence="10">
    <location>
        <begin position="14"/>
        <end position="31"/>
    </location>
</feature>
<dbReference type="EMBL" id="CP042817">
    <property type="protein sequence ID" value="QEJ98913.1"/>
    <property type="molecule type" value="Genomic_DNA"/>
</dbReference>
<dbReference type="InterPro" id="IPR045585">
    <property type="entry name" value="CdaA_N"/>
</dbReference>
<protein>
    <recommendedName>
        <fullName evidence="10">Diadenylate cyclase</fullName>
        <shortName evidence="10">DAC</shortName>
        <ecNumber evidence="10">2.7.7.85</ecNumber>
    </recommendedName>
    <alternativeName>
        <fullName evidence="10">Cyclic-di-AMP synthase</fullName>
        <shortName evidence="10">c-di-AMP synthase</shortName>
    </alternativeName>
</protein>
<keyword evidence="7 10" id="KW-0067">ATP-binding</keyword>
<dbReference type="HAMAP" id="MF_01499">
    <property type="entry name" value="DacA"/>
    <property type="match status" value="1"/>
</dbReference>
<evidence type="ECO:0000256" key="4">
    <source>
        <dbReference type="ARBA" id="ARBA00022692"/>
    </source>
</evidence>
<dbReference type="Gene3D" id="3.40.1700.10">
    <property type="entry name" value="DNA integrity scanning protein, DisA, N-terminal domain"/>
    <property type="match status" value="1"/>
</dbReference>
<evidence type="ECO:0000256" key="8">
    <source>
        <dbReference type="ARBA" id="ARBA00022989"/>
    </source>
</evidence>
<dbReference type="PROSITE" id="PS51794">
    <property type="entry name" value="DAC"/>
    <property type="match status" value="1"/>
</dbReference>
<proteinExistence type="inferred from homology"/>
<comment type="similarity">
    <text evidence="10">Belongs to the adenylate cyclase family. DacA/CdaA subfamily.</text>
</comment>
<evidence type="ECO:0000313" key="15">
    <source>
        <dbReference type="Proteomes" id="UP000323594"/>
    </source>
</evidence>
<comment type="function">
    <text evidence="10">Catalyzes the condensation of 2 ATP molecules into cyclic di-AMP (c-di-AMP), a second messenger used to regulate differing processes in different bacteria.</text>
</comment>
<dbReference type="Proteomes" id="UP000042527">
    <property type="component" value="Unassembled WGS sequence"/>
</dbReference>
<dbReference type="PANTHER" id="PTHR34185">
    <property type="entry name" value="DIADENYLATE CYCLASE"/>
    <property type="match status" value="1"/>
</dbReference>
<comment type="subunit">
    <text evidence="10">Probably a homodimer.</text>
</comment>
<reference evidence="13 15" key="3">
    <citation type="submission" date="2019-08" db="EMBL/GenBank/DDBJ databases">
        <authorList>
            <person name="Kuhnert P."/>
        </authorList>
    </citation>
    <scope>NUCLEOTIDE SEQUENCE [LARGE SCALE GENOMIC DNA]</scope>
    <source>
        <strain evidence="13 15">B36.5</strain>
    </source>
</reference>
<dbReference type="InterPro" id="IPR003390">
    <property type="entry name" value="DNA_integrity_scan_DisA_N"/>
</dbReference>
<keyword evidence="5 10" id="KW-0548">Nucleotidyltransferase</keyword>
<keyword evidence="9 10" id="KW-0472">Membrane</keyword>
<gene>
    <name evidence="10" type="primary">dacA</name>
    <name evidence="13" type="ORF">FUT82_13520</name>
    <name evidence="12" type="ORF">TPHV1_240029</name>
</gene>
<evidence type="ECO:0000256" key="6">
    <source>
        <dbReference type="ARBA" id="ARBA00022741"/>
    </source>
</evidence>
<keyword evidence="4 10" id="KW-0812">Transmembrane</keyword>
<dbReference type="SUPFAM" id="SSF143597">
    <property type="entry name" value="YojJ-like"/>
    <property type="match status" value="1"/>
</dbReference>
<evidence type="ECO:0000256" key="1">
    <source>
        <dbReference type="ARBA" id="ARBA00000877"/>
    </source>
</evidence>
<comment type="catalytic activity">
    <reaction evidence="1 10">
        <text>2 ATP = 3',3'-c-di-AMP + 2 diphosphate</text>
        <dbReference type="Rhea" id="RHEA:35655"/>
        <dbReference type="ChEBI" id="CHEBI:30616"/>
        <dbReference type="ChEBI" id="CHEBI:33019"/>
        <dbReference type="ChEBI" id="CHEBI:71500"/>
        <dbReference type="EC" id="2.7.7.85"/>
    </reaction>
</comment>
<reference evidence="14" key="1">
    <citation type="submission" date="2015-01" db="EMBL/GenBank/DDBJ databases">
        <authorList>
            <person name="Manzoor Shahid"/>
            <person name="Zubair Saima"/>
        </authorList>
    </citation>
    <scope>NUCLEOTIDE SEQUENCE [LARGE SCALE GENOMIC DNA]</scope>
    <source>
        <strain evidence="14">V1</strain>
    </source>
</reference>
<dbReference type="NCBIfam" id="TIGR00159">
    <property type="entry name" value="diadenylate cyclase CdaA"/>
    <property type="match status" value="1"/>
</dbReference>
<dbReference type="GO" id="GO:0005524">
    <property type="term" value="F:ATP binding"/>
    <property type="evidence" value="ECO:0007669"/>
    <property type="project" value="UniProtKB-UniRule"/>
</dbReference>
<evidence type="ECO:0000259" key="11">
    <source>
        <dbReference type="PROSITE" id="PS51794"/>
    </source>
</evidence>
<keyword evidence="3 10" id="KW-0808">Transferase</keyword>
<dbReference type="Proteomes" id="UP000323594">
    <property type="component" value="Chromosome"/>
</dbReference>